<sequence>MGDGWVLDEDASEADIDAPTLERLDLLQGDQLREIQLDVAVAAQPADQIGQLAIEGRRREADAEESLAGLAHATGIGAGTFELFEQLRRLFVEEPTGFSQFQRATALDQYHTEFIFHLLDLPTQRRLGNVQEFRCPGEVERLRQHAEVAQLPEFHNTSKVWSQT</sequence>
<gene>
    <name evidence="1" type="ORF">QE440_004540</name>
</gene>
<organism evidence="1 2">
    <name type="scientific">Pseudomonas oryzihabitans</name>
    <dbReference type="NCBI Taxonomy" id="47885"/>
    <lineage>
        <taxon>Bacteria</taxon>
        <taxon>Pseudomonadati</taxon>
        <taxon>Pseudomonadota</taxon>
        <taxon>Gammaproteobacteria</taxon>
        <taxon>Pseudomonadales</taxon>
        <taxon>Pseudomonadaceae</taxon>
        <taxon>Pseudomonas</taxon>
    </lineage>
</organism>
<dbReference type="AlphaFoldDB" id="A0AAJ2BUK6"/>
<proteinExistence type="predicted"/>
<name>A0AAJ2BUK6_9PSED</name>
<protein>
    <submittedName>
        <fullName evidence="1">Uncharacterized protein</fullName>
    </submittedName>
</protein>
<evidence type="ECO:0000313" key="2">
    <source>
        <dbReference type="Proteomes" id="UP001268036"/>
    </source>
</evidence>
<dbReference type="Proteomes" id="UP001268036">
    <property type="component" value="Unassembled WGS sequence"/>
</dbReference>
<evidence type="ECO:0000313" key="1">
    <source>
        <dbReference type="EMBL" id="MDR6236799.1"/>
    </source>
</evidence>
<reference evidence="1" key="1">
    <citation type="submission" date="2023-08" db="EMBL/GenBank/DDBJ databases">
        <title>Functional and genomic diversity of the sorghum phyllosphere microbiome.</title>
        <authorList>
            <person name="Shade A."/>
        </authorList>
    </citation>
    <scope>NUCLEOTIDE SEQUENCE</scope>
    <source>
        <strain evidence="1">SORGH_AS_0201</strain>
    </source>
</reference>
<accession>A0AAJ2BUK6</accession>
<dbReference type="AntiFam" id="ANF00185">
    <property type="entry name" value="Shadow ORF (opposite ybhD)"/>
</dbReference>
<comment type="caution">
    <text evidence="1">The sequence shown here is derived from an EMBL/GenBank/DDBJ whole genome shotgun (WGS) entry which is preliminary data.</text>
</comment>
<dbReference type="EMBL" id="JAVJAF010000001">
    <property type="protein sequence ID" value="MDR6236799.1"/>
    <property type="molecule type" value="Genomic_DNA"/>
</dbReference>